<accession>A0A160TD57</accession>
<dbReference type="AlphaFoldDB" id="A0A160TD57"/>
<proteinExistence type="predicted"/>
<gene>
    <name evidence="1" type="ORF">MGWOODY_Tha1168</name>
</gene>
<sequence length="39" mass="4681">MERYSMKRSFDYFYLDVVDDGIAEIYSYGSKKALNTKYL</sequence>
<protein>
    <submittedName>
        <fullName evidence="1">Uncharacterized protein</fullName>
    </submittedName>
</protein>
<evidence type="ECO:0000313" key="1">
    <source>
        <dbReference type="EMBL" id="CUS40689.1"/>
    </source>
</evidence>
<reference evidence="1" key="1">
    <citation type="submission" date="2015-10" db="EMBL/GenBank/DDBJ databases">
        <authorList>
            <person name="Gilbert D.G."/>
        </authorList>
    </citation>
    <scope>NUCLEOTIDE SEQUENCE</scope>
</reference>
<name>A0A160TD57_9ZZZZ</name>
<organism evidence="1">
    <name type="scientific">hydrothermal vent metagenome</name>
    <dbReference type="NCBI Taxonomy" id="652676"/>
    <lineage>
        <taxon>unclassified sequences</taxon>
        <taxon>metagenomes</taxon>
        <taxon>ecological metagenomes</taxon>
    </lineage>
</organism>
<dbReference type="EMBL" id="CZQC01000022">
    <property type="protein sequence ID" value="CUS40689.1"/>
    <property type="molecule type" value="Genomic_DNA"/>
</dbReference>